<dbReference type="AlphaFoldDB" id="A0A6A4RQY1"/>
<reference evidence="1 2" key="1">
    <citation type="submission" date="2019-06" db="EMBL/GenBank/DDBJ databases">
        <title>Draft genomes of female and male turbot (Scophthalmus maximus).</title>
        <authorList>
            <person name="Xu H."/>
            <person name="Xu X.-W."/>
            <person name="Shao C."/>
            <person name="Chen S."/>
        </authorList>
    </citation>
    <scope>NUCLEOTIDE SEQUENCE [LARGE SCALE GENOMIC DNA]</scope>
    <source>
        <strain evidence="1">Ysfricsl-2016a</strain>
        <tissue evidence="1">Blood</tissue>
    </source>
</reference>
<organism evidence="1 2">
    <name type="scientific">Scophthalmus maximus</name>
    <name type="common">Turbot</name>
    <name type="synonym">Psetta maxima</name>
    <dbReference type="NCBI Taxonomy" id="52904"/>
    <lineage>
        <taxon>Eukaryota</taxon>
        <taxon>Metazoa</taxon>
        <taxon>Chordata</taxon>
        <taxon>Craniata</taxon>
        <taxon>Vertebrata</taxon>
        <taxon>Euteleostomi</taxon>
        <taxon>Actinopterygii</taxon>
        <taxon>Neopterygii</taxon>
        <taxon>Teleostei</taxon>
        <taxon>Neoteleostei</taxon>
        <taxon>Acanthomorphata</taxon>
        <taxon>Carangaria</taxon>
        <taxon>Pleuronectiformes</taxon>
        <taxon>Pleuronectoidei</taxon>
        <taxon>Scophthalmidae</taxon>
        <taxon>Scophthalmus</taxon>
    </lineage>
</organism>
<protein>
    <submittedName>
        <fullName evidence="1">Uncharacterized protein</fullName>
    </submittedName>
</protein>
<accession>A0A6A4RQY1</accession>
<comment type="caution">
    <text evidence="1">The sequence shown here is derived from an EMBL/GenBank/DDBJ whole genome shotgun (WGS) entry which is preliminary data.</text>
</comment>
<name>A0A6A4RQY1_SCOMX</name>
<dbReference type="Proteomes" id="UP000438429">
    <property type="component" value="Unassembled WGS sequence"/>
</dbReference>
<evidence type="ECO:0000313" key="1">
    <source>
        <dbReference type="EMBL" id="KAF0022669.1"/>
    </source>
</evidence>
<evidence type="ECO:0000313" key="2">
    <source>
        <dbReference type="Proteomes" id="UP000438429"/>
    </source>
</evidence>
<gene>
    <name evidence="1" type="ORF">F2P81_025061</name>
</gene>
<proteinExistence type="predicted"/>
<sequence length="86" mass="9765">MWRRGISPVVVECDKYRSERQHVYTSLGRTIDLSLKDDARHNGAVNRAECHCGGQRGCRGWRCLTVHDVTSLKSSSQSYVMSHESL</sequence>
<dbReference type="EMBL" id="VEVO01000024">
    <property type="protein sequence ID" value="KAF0022669.1"/>
    <property type="molecule type" value="Genomic_DNA"/>
</dbReference>